<dbReference type="AlphaFoldDB" id="A0AAD5M0X0"/>
<organism evidence="2 3">
    <name type="scientific">Parelaphostrongylus tenuis</name>
    <name type="common">Meningeal worm</name>
    <dbReference type="NCBI Taxonomy" id="148309"/>
    <lineage>
        <taxon>Eukaryota</taxon>
        <taxon>Metazoa</taxon>
        <taxon>Ecdysozoa</taxon>
        <taxon>Nematoda</taxon>
        <taxon>Chromadorea</taxon>
        <taxon>Rhabditida</taxon>
        <taxon>Rhabditina</taxon>
        <taxon>Rhabditomorpha</taxon>
        <taxon>Strongyloidea</taxon>
        <taxon>Metastrongylidae</taxon>
        <taxon>Parelaphostrongylus</taxon>
    </lineage>
</organism>
<evidence type="ECO:0000313" key="2">
    <source>
        <dbReference type="EMBL" id="KAJ1349145.1"/>
    </source>
</evidence>
<keyword evidence="3" id="KW-1185">Reference proteome</keyword>
<dbReference type="InterPro" id="IPR035940">
    <property type="entry name" value="CAP_sf"/>
</dbReference>
<proteinExistence type="predicted"/>
<dbReference type="InterPro" id="IPR001283">
    <property type="entry name" value="CRISP-related"/>
</dbReference>
<sequence>MTINRWLHRSPKNVLSDTSASLWRAFGCDPNLSMMSMMNDTNRTAVLIAINSLRARAVLGQVGILPSGTHMNRLAWNCSLEEIAQSIVNGCLWCQTWIQAMESVSIFFSTTLILRNVMDGEQVYIPGNSCANGQECSVGADRGISTFREVALGMHNNFRSLVATGRARNGEYPNENAPPASRMDLMEYDCHAEQLALSHAGSCDRREISPFARPGYSENIHILDTTATDLLGAIQNAIASFIFELRGNGIPSNMILTPQVFQRTRRTVTRVAKVLWGSNRFVGCATVLCRGFYFTSCMYRNPVNVVGQSIYTIGAVCSACPTGPNNCNLAIGLCSY</sequence>
<accession>A0AAD5M0X0</accession>
<gene>
    <name evidence="2" type="ORF">KIN20_004602</name>
</gene>
<dbReference type="CDD" id="cd05380">
    <property type="entry name" value="CAP_euk"/>
    <property type="match status" value="1"/>
</dbReference>
<reference evidence="2" key="1">
    <citation type="submission" date="2021-06" db="EMBL/GenBank/DDBJ databases">
        <title>Parelaphostrongylus tenuis whole genome reference sequence.</title>
        <authorList>
            <person name="Garwood T.J."/>
            <person name="Larsen P.A."/>
            <person name="Fountain-Jones N.M."/>
            <person name="Garbe J.R."/>
            <person name="Macchietto M.G."/>
            <person name="Kania S.A."/>
            <person name="Gerhold R.W."/>
            <person name="Richards J.E."/>
            <person name="Wolf T.M."/>
        </authorList>
    </citation>
    <scope>NUCLEOTIDE SEQUENCE</scope>
    <source>
        <strain evidence="2">MNPRO001-30</strain>
        <tissue evidence="2">Meninges</tissue>
    </source>
</reference>
<dbReference type="Proteomes" id="UP001196413">
    <property type="component" value="Unassembled WGS sequence"/>
</dbReference>
<dbReference type="SMART" id="SM00198">
    <property type="entry name" value="SCP"/>
    <property type="match status" value="1"/>
</dbReference>
<dbReference type="PANTHER" id="PTHR10334">
    <property type="entry name" value="CYSTEINE-RICH SECRETORY PROTEIN-RELATED"/>
    <property type="match status" value="1"/>
</dbReference>
<dbReference type="InterPro" id="IPR014044">
    <property type="entry name" value="CAP_dom"/>
</dbReference>
<dbReference type="SUPFAM" id="SSF55797">
    <property type="entry name" value="PR-1-like"/>
    <property type="match status" value="2"/>
</dbReference>
<comment type="caution">
    <text evidence="2">The sequence shown here is derived from an EMBL/GenBank/DDBJ whole genome shotgun (WGS) entry which is preliminary data.</text>
</comment>
<evidence type="ECO:0000259" key="1">
    <source>
        <dbReference type="SMART" id="SM00198"/>
    </source>
</evidence>
<dbReference type="Gene3D" id="3.40.33.10">
    <property type="entry name" value="CAP"/>
    <property type="match status" value="2"/>
</dbReference>
<dbReference type="Pfam" id="PF00188">
    <property type="entry name" value="CAP"/>
    <property type="match status" value="1"/>
</dbReference>
<dbReference type="EMBL" id="JAHQIW010000613">
    <property type="protein sequence ID" value="KAJ1349145.1"/>
    <property type="molecule type" value="Genomic_DNA"/>
</dbReference>
<protein>
    <recommendedName>
        <fullName evidence="1">SCP domain-containing protein</fullName>
    </recommendedName>
</protein>
<name>A0AAD5M0X0_PARTN</name>
<evidence type="ECO:0000313" key="3">
    <source>
        <dbReference type="Proteomes" id="UP001196413"/>
    </source>
</evidence>
<feature type="domain" description="SCP" evidence="1">
    <location>
        <begin position="146"/>
        <end position="307"/>
    </location>
</feature>